<evidence type="ECO:0000256" key="4">
    <source>
        <dbReference type="ARBA" id="ARBA00022695"/>
    </source>
</evidence>
<dbReference type="CDD" id="cd03364">
    <property type="entry name" value="TOPRIM_DnaG_primases"/>
    <property type="match status" value="1"/>
</dbReference>
<comment type="domain">
    <text evidence="12">Contains an N-terminal zinc-binding domain, a central core domain that contains the primase activity, and a C-terminal DnaB-binding domain.</text>
</comment>
<dbReference type="Pfam" id="PF08275">
    <property type="entry name" value="DNAG_N"/>
    <property type="match status" value="1"/>
</dbReference>
<dbReference type="GO" id="GO:0006269">
    <property type="term" value="P:DNA replication, synthesis of primer"/>
    <property type="evidence" value="ECO:0007669"/>
    <property type="project" value="UniProtKB-UniRule"/>
</dbReference>
<dbReference type="Gene3D" id="1.20.50.20">
    <property type="entry name" value="DnaG, RNA polymerase domain, helical bundle"/>
    <property type="match status" value="1"/>
</dbReference>
<evidence type="ECO:0000256" key="12">
    <source>
        <dbReference type="HAMAP-Rule" id="MF_00974"/>
    </source>
</evidence>
<dbReference type="HAMAP" id="MF_00974">
    <property type="entry name" value="DNA_primase_DnaG"/>
    <property type="match status" value="1"/>
</dbReference>
<dbReference type="SMART" id="SM00493">
    <property type="entry name" value="TOPRIM"/>
    <property type="match status" value="1"/>
</dbReference>
<dbReference type="Pfam" id="PF13155">
    <property type="entry name" value="Toprim_2"/>
    <property type="match status" value="1"/>
</dbReference>
<proteinExistence type="inferred from homology"/>
<keyword evidence="5 12" id="KW-0235">DNA replication</keyword>
<dbReference type="SUPFAM" id="SSF57783">
    <property type="entry name" value="Zinc beta-ribbon"/>
    <property type="match status" value="1"/>
</dbReference>
<keyword evidence="6 12" id="KW-0479">Metal-binding</keyword>
<gene>
    <name evidence="12" type="primary">dnaG</name>
    <name evidence="17" type="ORF">BAZSYMA_ACONTIG13663_0</name>
    <name evidence="18" type="ORF">BAZSYMB_SCAFFOLD00039_24</name>
</gene>
<keyword evidence="7 12" id="KW-0863">Zinc-finger</keyword>
<dbReference type="Gene3D" id="1.10.860.10">
    <property type="entry name" value="DNAb Helicase, Chain A"/>
    <property type="match status" value="1"/>
</dbReference>
<dbReference type="FunFam" id="3.40.1360.10:FF:000002">
    <property type="entry name" value="DNA primase"/>
    <property type="match status" value="1"/>
</dbReference>
<dbReference type="EMBL" id="CDSC02000149">
    <property type="protein sequence ID" value="SEH73894.1"/>
    <property type="molecule type" value="Genomic_DNA"/>
</dbReference>
<dbReference type="GO" id="GO:0000428">
    <property type="term" value="C:DNA-directed RNA polymerase complex"/>
    <property type="evidence" value="ECO:0007669"/>
    <property type="project" value="UniProtKB-KW"/>
</dbReference>
<dbReference type="SUPFAM" id="SSF117023">
    <property type="entry name" value="DNA primase DnaG, C-terminal domain"/>
    <property type="match status" value="1"/>
</dbReference>
<dbReference type="Pfam" id="PF10410">
    <property type="entry name" value="DnaB_bind"/>
    <property type="match status" value="1"/>
</dbReference>
<evidence type="ECO:0000256" key="8">
    <source>
        <dbReference type="ARBA" id="ARBA00022833"/>
    </source>
</evidence>
<dbReference type="InterPro" id="IPR030846">
    <property type="entry name" value="DnaG_bac"/>
</dbReference>
<evidence type="ECO:0000313" key="20">
    <source>
        <dbReference type="Proteomes" id="UP000198988"/>
    </source>
</evidence>
<comment type="cofactor">
    <cofactor evidence="12 13 14">
        <name>Zn(2+)</name>
        <dbReference type="ChEBI" id="CHEBI:29105"/>
    </cofactor>
    <text evidence="12 13 14">Binds 1 zinc ion per monomer.</text>
</comment>
<evidence type="ECO:0000313" key="18">
    <source>
        <dbReference type="EMBL" id="SEH89770.1"/>
    </source>
</evidence>
<evidence type="ECO:0000256" key="5">
    <source>
        <dbReference type="ARBA" id="ARBA00022705"/>
    </source>
</evidence>
<evidence type="ECO:0000256" key="2">
    <source>
        <dbReference type="ARBA" id="ARBA00022515"/>
    </source>
</evidence>
<feature type="domain" description="Toprim" evidence="16">
    <location>
        <begin position="256"/>
        <end position="338"/>
    </location>
</feature>
<name>A0A1H6LMD4_9GAMM</name>
<dbReference type="RefSeq" id="WP_090715502.1">
    <property type="nucleotide sequence ID" value="NZ_CAESAP020000175.1"/>
</dbReference>
<dbReference type="FunFam" id="3.90.580.10:FF:000001">
    <property type="entry name" value="DNA primase"/>
    <property type="match status" value="1"/>
</dbReference>
<dbReference type="Pfam" id="PF01807">
    <property type="entry name" value="Zn_ribbon_DnaG"/>
    <property type="match status" value="1"/>
</dbReference>
<evidence type="ECO:0000256" key="11">
    <source>
        <dbReference type="ARBA" id="ARBA00023163"/>
    </source>
</evidence>
<evidence type="ECO:0000256" key="13">
    <source>
        <dbReference type="PIRNR" id="PIRNR002811"/>
    </source>
</evidence>
<keyword evidence="3 12" id="KW-0808">Transferase</keyword>
<dbReference type="STRING" id="235205.BAZSYMB_SCAFFOLD00039_24"/>
<dbReference type="InterPro" id="IPR050219">
    <property type="entry name" value="DnaG_primase"/>
</dbReference>
<dbReference type="PANTHER" id="PTHR30313">
    <property type="entry name" value="DNA PRIMASE"/>
    <property type="match status" value="1"/>
</dbReference>
<keyword evidence="9" id="KW-0460">Magnesium</keyword>
<dbReference type="OrthoDB" id="9803773at2"/>
<dbReference type="PROSITE" id="PS50880">
    <property type="entry name" value="TOPRIM"/>
    <property type="match status" value="1"/>
</dbReference>
<dbReference type="GO" id="GO:0005737">
    <property type="term" value="C:cytoplasm"/>
    <property type="evidence" value="ECO:0007669"/>
    <property type="project" value="TreeGrafter"/>
</dbReference>
<reference evidence="18" key="2">
    <citation type="submission" date="2016-06" db="EMBL/GenBank/DDBJ databases">
        <authorList>
            <person name="Olsen C.W."/>
            <person name="Carey S."/>
            <person name="Hinshaw L."/>
            <person name="Karasin A.I."/>
        </authorList>
    </citation>
    <scope>NUCLEOTIDE SEQUENCE [LARGE SCALE GENOMIC DNA]</scope>
    <source>
        <strain evidence="17">BazSymA</strain>
        <strain evidence="18">BazSymB</strain>
    </source>
</reference>
<dbReference type="Gene3D" id="3.40.1360.10">
    <property type="match status" value="1"/>
</dbReference>
<reference evidence="19 20" key="1">
    <citation type="submission" date="2016-06" db="EMBL/GenBank/DDBJ databases">
        <authorList>
            <person name="Petersen J."/>
            <person name="Sayavedra L."/>
        </authorList>
    </citation>
    <scope>NUCLEOTIDE SEQUENCE [LARGE SCALE GENOMIC DNA]</scope>
    <source>
        <strain evidence="20">BazSymA</strain>
        <strain evidence="19">BazSymB</strain>
    </source>
</reference>
<dbReference type="GO" id="GO:0003677">
    <property type="term" value="F:DNA binding"/>
    <property type="evidence" value="ECO:0007669"/>
    <property type="project" value="UniProtKB-KW"/>
</dbReference>
<evidence type="ECO:0000256" key="7">
    <source>
        <dbReference type="ARBA" id="ARBA00022771"/>
    </source>
</evidence>
<dbReference type="PANTHER" id="PTHR30313:SF2">
    <property type="entry name" value="DNA PRIMASE"/>
    <property type="match status" value="1"/>
</dbReference>
<dbReference type="Proteomes" id="UP000198988">
    <property type="component" value="Unassembled WGS sequence"/>
</dbReference>
<dbReference type="EMBL" id="CVUD02000220">
    <property type="protein sequence ID" value="SEH89770.1"/>
    <property type="molecule type" value="Genomic_DNA"/>
</dbReference>
<comment type="catalytic activity">
    <reaction evidence="12">
        <text>ssDNA + n NTP = ssDNA/pppN(pN)n-1 hybrid + (n-1) diphosphate.</text>
        <dbReference type="EC" id="2.7.7.101"/>
    </reaction>
</comment>
<dbReference type="SMART" id="SM00400">
    <property type="entry name" value="ZnF_CHCC"/>
    <property type="match status" value="1"/>
</dbReference>
<evidence type="ECO:0000256" key="9">
    <source>
        <dbReference type="ARBA" id="ARBA00022842"/>
    </source>
</evidence>
<dbReference type="SUPFAM" id="SSF56731">
    <property type="entry name" value="DNA primase core"/>
    <property type="match status" value="1"/>
</dbReference>
<dbReference type="NCBIfam" id="TIGR01391">
    <property type="entry name" value="dnaG"/>
    <property type="match status" value="1"/>
</dbReference>
<dbReference type="InterPro" id="IPR036977">
    <property type="entry name" value="DNA_primase_Znf_CHC2"/>
</dbReference>
<dbReference type="InterPro" id="IPR034151">
    <property type="entry name" value="TOPRIM_DnaG_bac"/>
</dbReference>
<dbReference type="InterPro" id="IPR006295">
    <property type="entry name" value="DNA_primase_DnaG"/>
</dbReference>
<evidence type="ECO:0000256" key="6">
    <source>
        <dbReference type="ARBA" id="ARBA00022723"/>
    </source>
</evidence>
<evidence type="ECO:0000259" key="16">
    <source>
        <dbReference type="PROSITE" id="PS50880"/>
    </source>
</evidence>
<evidence type="ECO:0000256" key="10">
    <source>
        <dbReference type="ARBA" id="ARBA00023125"/>
    </source>
</evidence>
<dbReference type="InterPro" id="IPR002694">
    <property type="entry name" value="Znf_CHC2"/>
</dbReference>
<dbReference type="InterPro" id="IPR016136">
    <property type="entry name" value="DNA_helicase_N/primase_C"/>
</dbReference>
<keyword evidence="1 12" id="KW-0240">DNA-directed RNA polymerase</keyword>
<evidence type="ECO:0000256" key="14">
    <source>
        <dbReference type="PIRSR" id="PIRSR002811-1"/>
    </source>
</evidence>
<organism evidence="18 19">
    <name type="scientific">Bathymodiolus azoricus thioautotrophic gill symbiont</name>
    <dbReference type="NCBI Taxonomy" id="235205"/>
    <lineage>
        <taxon>Bacteria</taxon>
        <taxon>Pseudomonadati</taxon>
        <taxon>Pseudomonadota</taxon>
        <taxon>Gammaproteobacteria</taxon>
        <taxon>sulfur-oxidizing symbionts</taxon>
    </lineage>
</organism>
<keyword evidence="2 12" id="KW-0639">Primosome</keyword>
<dbReference type="Gene3D" id="3.90.980.10">
    <property type="entry name" value="DNA primase, catalytic core, N-terminal domain"/>
    <property type="match status" value="1"/>
</dbReference>
<dbReference type="GO" id="GO:0003899">
    <property type="term" value="F:DNA-directed RNA polymerase activity"/>
    <property type="evidence" value="ECO:0007669"/>
    <property type="project" value="UniProtKB-UniRule"/>
</dbReference>
<dbReference type="InterPro" id="IPR006171">
    <property type="entry name" value="TOPRIM_dom"/>
</dbReference>
<feature type="region of interest" description="Disordered" evidence="15">
    <location>
        <begin position="590"/>
        <end position="613"/>
    </location>
</feature>
<dbReference type="EC" id="2.7.7.101" evidence="12"/>
<keyword evidence="10 12" id="KW-0238">DNA-binding</keyword>
<dbReference type="InterPro" id="IPR013264">
    <property type="entry name" value="DNAG_N"/>
</dbReference>
<dbReference type="AlphaFoldDB" id="A0A1H6LMD4"/>
<comment type="similarity">
    <text evidence="12 13">Belongs to the DnaG primase family.</text>
</comment>
<feature type="zinc finger region" description="CHC2-type" evidence="12 14">
    <location>
        <begin position="39"/>
        <end position="63"/>
    </location>
</feature>
<sequence>MPYISQNFINDLPNQIDIVDLIAKRIVLKKTGDGYRGACPFHGGKNSNLSVSAQKQFYHCFKCGESGGAINFVQKYDNLSFVEAVETIANEFGLAIEYDKSSKPVDPKLERYRDLSKKVSDFYRQQLKVSPAKDKAASYAKNRGISDEIAKRFELGFATPGNNDLLLNFEKTEQSITDLKALGLVKTGEYGDYDFFRDRLIFPIHNSKGSVIAFGGRVFDNTAKAKYLNSQESPIFSKSRELYGLYHARKYSRKMDYILVVEGYMDVVALHQSGITKVVATLGTATTTEHLKTLARTTNTIVFCFDGDDAGRAAAWKALKITLPVVKSGLLVKFLFLPDGEDPDTLVKKESAKAFEQRINKAKMLSKFLFDHVKTQVEFDTIEGKTLFLEKVSALIALVTYDAYQEQLLEGISQVVGQSIEQVKSVFIKQAKKVQTQQIQAQQIQTQVQVPSNMEYEDAMPSFVNDDYEHRYESSPTPRENNSVKVLMGRMISLLLNYPLLADENGVAEERIRKIEKSEVLLKLVREAEVEDEITKEQLIHLFKAKPGIQQRLQELSVLEPYLSEVQAKDEFLSALTKIEKHQSISKVKGKIASANTEQEQRKVMEGIQKNKS</sequence>
<keyword evidence="8 12" id="KW-0862">Zinc</keyword>
<dbReference type="GO" id="GO:1990077">
    <property type="term" value="C:primosome complex"/>
    <property type="evidence" value="ECO:0007669"/>
    <property type="project" value="UniProtKB-KW"/>
</dbReference>
<protein>
    <recommendedName>
        <fullName evidence="12 13">DNA primase</fullName>
        <ecNumber evidence="12">2.7.7.101</ecNumber>
    </recommendedName>
</protein>
<keyword evidence="4 12" id="KW-0548">Nucleotidyltransferase</keyword>
<evidence type="ECO:0000313" key="19">
    <source>
        <dbReference type="Proteomes" id="UP000198559"/>
    </source>
</evidence>
<dbReference type="Gene3D" id="3.90.580.10">
    <property type="entry name" value="Zinc finger, CHC2-type domain"/>
    <property type="match status" value="1"/>
</dbReference>
<evidence type="ECO:0000256" key="1">
    <source>
        <dbReference type="ARBA" id="ARBA00022478"/>
    </source>
</evidence>
<accession>A0A1H6LMD4</accession>
<evidence type="ECO:0000256" key="15">
    <source>
        <dbReference type="SAM" id="MobiDB-lite"/>
    </source>
</evidence>
<dbReference type="PIRSF" id="PIRSF002811">
    <property type="entry name" value="DnaG"/>
    <property type="match status" value="1"/>
</dbReference>
<dbReference type="InterPro" id="IPR037068">
    <property type="entry name" value="DNA_primase_core_N_sf"/>
</dbReference>
<dbReference type="Proteomes" id="UP000198559">
    <property type="component" value="Unassembled WGS sequence"/>
</dbReference>
<dbReference type="GO" id="GO:0008270">
    <property type="term" value="F:zinc ion binding"/>
    <property type="evidence" value="ECO:0007669"/>
    <property type="project" value="UniProtKB-UniRule"/>
</dbReference>
<comment type="function">
    <text evidence="12 13">RNA polymerase that catalyzes the synthesis of short RNA molecules used as primers for DNA polymerase during DNA replication.</text>
</comment>
<dbReference type="InterPro" id="IPR019475">
    <property type="entry name" value="DNA_primase_DnaB-bd"/>
</dbReference>
<comment type="subunit">
    <text evidence="12">Monomer. Interacts with DnaB.</text>
</comment>
<evidence type="ECO:0000256" key="3">
    <source>
        <dbReference type="ARBA" id="ARBA00022679"/>
    </source>
</evidence>
<evidence type="ECO:0000313" key="17">
    <source>
        <dbReference type="EMBL" id="SEH73894.1"/>
    </source>
</evidence>
<keyword evidence="11 12" id="KW-0804">Transcription</keyword>